<dbReference type="PANTHER" id="PTHR11054:SF0">
    <property type="entry name" value="6-PHOSPHOGLUCONOLACTONASE"/>
    <property type="match status" value="1"/>
</dbReference>
<evidence type="ECO:0000256" key="5">
    <source>
        <dbReference type="ARBA" id="ARBA00013198"/>
    </source>
</evidence>
<comment type="similarity">
    <text evidence="4 7">Belongs to the glucosamine/galactosamine-6-phosphate isomerase family. 6-phosphogluconolactonase subfamily.</text>
</comment>
<keyword evidence="7" id="KW-0378">Hydrolase</keyword>
<evidence type="ECO:0000256" key="7">
    <source>
        <dbReference type="RuleBase" id="RU365095"/>
    </source>
</evidence>
<comment type="pathway">
    <text evidence="3 7">Carbohydrate degradation; pentose phosphate pathway; D-ribulose 5-phosphate from D-glucose 6-phosphate (oxidative stage): step 2/3.</text>
</comment>
<evidence type="ECO:0000256" key="1">
    <source>
        <dbReference type="ARBA" id="ARBA00000832"/>
    </source>
</evidence>
<evidence type="ECO:0000313" key="9">
    <source>
        <dbReference type="EMBL" id="GAA3745225.1"/>
    </source>
</evidence>
<dbReference type="InterPro" id="IPR006148">
    <property type="entry name" value="Glc/Gal-6P_isomerase"/>
</dbReference>
<protein>
    <recommendedName>
        <fullName evidence="6 7">6-phosphogluconolactonase</fullName>
        <shortName evidence="7">6PGL</shortName>
        <ecNumber evidence="5 7">3.1.1.31</ecNumber>
    </recommendedName>
</protein>
<gene>
    <name evidence="7 9" type="primary">pgl</name>
    <name evidence="9" type="ORF">GCM10022239_21020</name>
</gene>
<accession>A0ABP7FQL4</accession>
<comment type="function">
    <text evidence="2 7">Hydrolysis of 6-phosphogluconolactone to 6-phosphogluconate.</text>
</comment>
<keyword evidence="10" id="KW-1185">Reference proteome</keyword>
<dbReference type="SUPFAM" id="SSF100950">
    <property type="entry name" value="NagB/RpiA/CoA transferase-like"/>
    <property type="match status" value="1"/>
</dbReference>
<dbReference type="Proteomes" id="UP001501004">
    <property type="component" value="Unassembled WGS sequence"/>
</dbReference>
<name>A0ABP7FQL4_9MICO</name>
<dbReference type="CDD" id="cd01400">
    <property type="entry name" value="6PGL"/>
    <property type="match status" value="1"/>
</dbReference>
<dbReference type="RefSeq" id="WP_344756419.1">
    <property type="nucleotide sequence ID" value="NZ_BAABAE010000003.1"/>
</dbReference>
<sequence>MSPERLVLVYDDRAGLASAVAARFYETIGGILETKPVAHIVFTGGTVGGEILAAIGASGQRDSLDWSRVELWWGDERWLPAGDPERNDTLADDGLLAGLVAQGLLAPARIHRLPASDGPLDLDAAAGSYAAELSRSARKGEPVPDFDLLFLGVGPDGHVASLFPEYDGIRVTEPTVVAVRNSPKPPPERLSLTLPAINRADRVWLCLAGADKAPALGLALAGANTVEVPVAGVSGRVRTIFFLDRDAAAEVPPELLADDGTTA</sequence>
<dbReference type="InterPro" id="IPR037171">
    <property type="entry name" value="NagB/RpiA_transferase-like"/>
</dbReference>
<dbReference type="Pfam" id="PF01182">
    <property type="entry name" value="Glucosamine_iso"/>
    <property type="match status" value="1"/>
</dbReference>
<dbReference type="InterPro" id="IPR039104">
    <property type="entry name" value="6PGL"/>
</dbReference>
<dbReference type="Gene3D" id="3.40.50.1360">
    <property type="match status" value="1"/>
</dbReference>
<comment type="caution">
    <text evidence="9">The sequence shown here is derived from an EMBL/GenBank/DDBJ whole genome shotgun (WGS) entry which is preliminary data.</text>
</comment>
<dbReference type="PANTHER" id="PTHR11054">
    <property type="entry name" value="6-PHOSPHOGLUCONOLACTONASE"/>
    <property type="match status" value="1"/>
</dbReference>
<dbReference type="NCBIfam" id="TIGR01198">
    <property type="entry name" value="pgl"/>
    <property type="match status" value="1"/>
</dbReference>
<evidence type="ECO:0000259" key="8">
    <source>
        <dbReference type="Pfam" id="PF01182"/>
    </source>
</evidence>
<dbReference type="EMBL" id="BAABAE010000003">
    <property type="protein sequence ID" value="GAA3745225.1"/>
    <property type="molecule type" value="Genomic_DNA"/>
</dbReference>
<evidence type="ECO:0000313" key="10">
    <source>
        <dbReference type="Proteomes" id="UP001501004"/>
    </source>
</evidence>
<evidence type="ECO:0000256" key="2">
    <source>
        <dbReference type="ARBA" id="ARBA00002681"/>
    </source>
</evidence>
<dbReference type="InterPro" id="IPR005900">
    <property type="entry name" value="6-phosphogluconolactonase_DevB"/>
</dbReference>
<evidence type="ECO:0000256" key="3">
    <source>
        <dbReference type="ARBA" id="ARBA00004961"/>
    </source>
</evidence>
<organism evidence="9 10">
    <name type="scientific">Leifsonella bigeumensis</name>
    <dbReference type="NCBI Taxonomy" id="433643"/>
    <lineage>
        <taxon>Bacteria</taxon>
        <taxon>Bacillati</taxon>
        <taxon>Actinomycetota</taxon>
        <taxon>Actinomycetes</taxon>
        <taxon>Micrococcales</taxon>
        <taxon>Microbacteriaceae</taxon>
        <taxon>Leifsonella</taxon>
    </lineage>
</organism>
<dbReference type="EC" id="3.1.1.31" evidence="5 7"/>
<feature type="domain" description="Glucosamine/galactosamine-6-phosphate isomerase" evidence="8">
    <location>
        <begin position="12"/>
        <end position="237"/>
    </location>
</feature>
<reference evidence="10" key="1">
    <citation type="journal article" date="2019" name="Int. J. Syst. Evol. Microbiol.">
        <title>The Global Catalogue of Microorganisms (GCM) 10K type strain sequencing project: providing services to taxonomists for standard genome sequencing and annotation.</title>
        <authorList>
            <consortium name="The Broad Institute Genomics Platform"/>
            <consortium name="The Broad Institute Genome Sequencing Center for Infectious Disease"/>
            <person name="Wu L."/>
            <person name="Ma J."/>
        </authorList>
    </citation>
    <scope>NUCLEOTIDE SEQUENCE [LARGE SCALE GENOMIC DNA]</scope>
    <source>
        <strain evidence="10">JCM 16949</strain>
    </source>
</reference>
<proteinExistence type="inferred from homology"/>
<evidence type="ECO:0000256" key="4">
    <source>
        <dbReference type="ARBA" id="ARBA00010662"/>
    </source>
</evidence>
<comment type="catalytic activity">
    <reaction evidence="1 7">
        <text>6-phospho-D-glucono-1,5-lactone + H2O = 6-phospho-D-gluconate + H(+)</text>
        <dbReference type="Rhea" id="RHEA:12556"/>
        <dbReference type="ChEBI" id="CHEBI:15377"/>
        <dbReference type="ChEBI" id="CHEBI:15378"/>
        <dbReference type="ChEBI" id="CHEBI:57955"/>
        <dbReference type="ChEBI" id="CHEBI:58759"/>
        <dbReference type="EC" id="3.1.1.31"/>
    </reaction>
</comment>
<evidence type="ECO:0000256" key="6">
    <source>
        <dbReference type="ARBA" id="ARBA00020337"/>
    </source>
</evidence>